<proteinExistence type="inferred from homology"/>
<dbReference type="PRINTS" id="PR00160">
    <property type="entry name" value="GLUTAREDOXIN"/>
</dbReference>
<keyword evidence="7" id="KW-0676">Redox-active center</keyword>
<dbReference type="InterPro" id="IPR011767">
    <property type="entry name" value="GLR_AS"/>
</dbReference>
<evidence type="ECO:0000313" key="9">
    <source>
        <dbReference type="EMBL" id="KHN84548.1"/>
    </source>
</evidence>
<reference evidence="9 10" key="1">
    <citation type="submission" date="2014-11" db="EMBL/GenBank/DDBJ databases">
        <title>Genetic blueprint of the zoonotic pathogen Toxocara canis.</title>
        <authorList>
            <person name="Zhu X.-Q."/>
            <person name="Korhonen P.K."/>
            <person name="Cai H."/>
            <person name="Young N.D."/>
            <person name="Nejsum P."/>
            <person name="von Samson-Himmelstjerna G."/>
            <person name="Boag P.R."/>
            <person name="Tan P."/>
            <person name="Li Q."/>
            <person name="Min J."/>
            <person name="Yang Y."/>
            <person name="Wang X."/>
            <person name="Fang X."/>
            <person name="Hall R.S."/>
            <person name="Hofmann A."/>
            <person name="Sternberg P.W."/>
            <person name="Jex A.R."/>
            <person name="Gasser R.B."/>
        </authorList>
    </citation>
    <scope>NUCLEOTIDE SEQUENCE [LARGE SCALE GENOMIC DNA]</scope>
    <source>
        <strain evidence="9">PN_DK_2014</strain>
    </source>
</reference>
<accession>A0A0B2VS64</accession>
<dbReference type="OMA" id="YCHKARA"/>
<protein>
    <recommendedName>
        <fullName evidence="3">Glutaredoxin-1</fullName>
    </recommendedName>
</protein>
<keyword evidence="6" id="KW-1015">Disulfide bond</keyword>
<dbReference type="PANTHER" id="PTHR46185">
    <property type="entry name" value="GLUTAREDOXIN-1"/>
    <property type="match status" value="1"/>
</dbReference>
<dbReference type="PANTHER" id="PTHR46185:SF1">
    <property type="entry name" value="GLUTAREDOXIN-1"/>
    <property type="match status" value="1"/>
</dbReference>
<dbReference type="NCBIfam" id="TIGR02180">
    <property type="entry name" value="GRX_euk"/>
    <property type="match status" value="1"/>
</dbReference>
<evidence type="ECO:0000256" key="2">
    <source>
        <dbReference type="ARBA" id="ARBA00007787"/>
    </source>
</evidence>
<dbReference type="InterPro" id="IPR047185">
    <property type="entry name" value="GLRX1"/>
</dbReference>
<dbReference type="InterPro" id="IPR014025">
    <property type="entry name" value="Glutaredoxin_subgr"/>
</dbReference>
<sequence>MANTAVMKLSTPVLQAGATQRQQSEAKYSMFNIKMSNVKNYVDALIASKKVVVFSKSYCPYCTKARKALASFPLKEDALEWIEINERSDCSQIQDYLLSVTGSRSVPRVFIGGEFFGGGDQTAAAKQSGLLEKKLRAVAAI</sequence>
<dbReference type="STRING" id="6265.A0A0B2VS64"/>
<comment type="caution">
    <text evidence="9">The sequence shown here is derived from an EMBL/GenBank/DDBJ whole genome shotgun (WGS) entry which is preliminary data.</text>
</comment>
<evidence type="ECO:0000256" key="5">
    <source>
        <dbReference type="ARBA" id="ARBA00022982"/>
    </source>
</evidence>
<feature type="domain" description="Glutaredoxin" evidence="8">
    <location>
        <begin position="51"/>
        <end position="115"/>
    </location>
</feature>
<dbReference type="InterPro" id="IPR036249">
    <property type="entry name" value="Thioredoxin-like_sf"/>
</dbReference>
<comment type="similarity">
    <text evidence="2">Belongs to the glutaredoxin family.</text>
</comment>
<comment type="function">
    <text evidence="1">Has a glutathione-disulfide oxidoreductase activity in the presence of NADPH and glutathione reductase. Reduces low molecular weight disulfides and proteins.</text>
</comment>
<evidence type="ECO:0000256" key="3">
    <source>
        <dbReference type="ARBA" id="ARBA00013662"/>
    </source>
</evidence>
<keyword evidence="5" id="KW-0249">Electron transport</keyword>
<organism evidence="9 10">
    <name type="scientific">Toxocara canis</name>
    <name type="common">Canine roundworm</name>
    <dbReference type="NCBI Taxonomy" id="6265"/>
    <lineage>
        <taxon>Eukaryota</taxon>
        <taxon>Metazoa</taxon>
        <taxon>Ecdysozoa</taxon>
        <taxon>Nematoda</taxon>
        <taxon>Chromadorea</taxon>
        <taxon>Rhabditida</taxon>
        <taxon>Spirurina</taxon>
        <taxon>Ascaridomorpha</taxon>
        <taxon>Ascaridoidea</taxon>
        <taxon>Toxocaridae</taxon>
        <taxon>Toxocara</taxon>
    </lineage>
</organism>
<evidence type="ECO:0000256" key="1">
    <source>
        <dbReference type="ARBA" id="ARBA00002549"/>
    </source>
</evidence>
<keyword evidence="10" id="KW-1185">Reference proteome</keyword>
<dbReference type="AlphaFoldDB" id="A0A0B2VS64"/>
<dbReference type="Pfam" id="PF00462">
    <property type="entry name" value="Glutaredoxin"/>
    <property type="match status" value="1"/>
</dbReference>
<evidence type="ECO:0000259" key="8">
    <source>
        <dbReference type="Pfam" id="PF00462"/>
    </source>
</evidence>
<dbReference type="Proteomes" id="UP000031036">
    <property type="component" value="Unassembled WGS sequence"/>
</dbReference>
<keyword evidence="4" id="KW-0813">Transport</keyword>
<dbReference type="Gene3D" id="3.40.30.10">
    <property type="entry name" value="Glutaredoxin"/>
    <property type="match status" value="1"/>
</dbReference>
<dbReference type="SUPFAM" id="SSF52833">
    <property type="entry name" value="Thioredoxin-like"/>
    <property type="match status" value="1"/>
</dbReference>
<dbReference type="OrthoDB" id="418495at2759"/>
<dbReference type="InterPro" id="IPR002109">
    <property type="entry name" value="Glutaredoxin"/>
</dbReference>
<dbReference type="PROSITE" id="PS00195">
    <property type="entry name" value="GLUTAREDOXIN_1"/>
    <property type="match status" value="1"/>
</dbReference>
<gene>
    <name evidence="9" type="primary">Glrx</name>
    <name evidence="9" type="ORF">Tcan_07656</name>
</gene>
<evidence type="ECO:0000256" key="4">
    <source>
        <dbReference type="ARBA" id="ARBA00022448"/>
    </source>
</evidence>
<dbReference type="InterPro" id="IPR011899">
    <property type="entry name" value="Glutaredoxin_euk/vir"/>
</dbReference>
<evidence type="ECO:0000256" key="7">
    <source>
        <dbReference type="ARBA" id="ARBA00023284"/>
    </source>
</evidence>
<evidence type="ECO:0000313" key="10">
    <source>
        <dbReference type="Proteomes" id="UP000031036"/>
    </source>
</evidence>
<dbReference type="GO" id="GO:0015038">
    <property type="term" value="F:glutathione disulfide oxidoreductase activity"/>
    <property type="evidence" value="ECO:0007669"/>
    <property type="project" value="TreeGrafter"/>
</dbReference>
<dbReference type="GO" id="GO:0005739">
    <property type="term" value="C:mitochondrion"/>
    <property type="evidence" value="ECO:0007669"/>
    <property type="project" value="TreeGrafter"/>
</dbReference>
<name>A0A0B2VS64_TOXCA</name>
<dbReference type="EMBL" id="JPKZ01000924">
    <property type="protein sequence ID" value="KHN84548.1"/>
    <property type="molecule type" value="Genomic_DNA"/>
</dbReference>
<dbReference type="PROSITE" id="PS51354">
    <property type="entry name" value="GLUTAREDOXIN_2"/>
    <property type="match status" value="1"/>
</dbReference>
<evidence type="ECO:0000256" key="6">
    <source>
        <dbReference type="ARBA" id="ARBA00023157"/>
    </source>
</evidence>